<accession>A0A8H8A1B8</accession>
<sequence>DLPAFKKRYGRHGSPWQPREEEWLLNEEEFEHARGEAAGRPLQKKNGPRGPAQPTPETLKNCPWTKMTGAHDDDAAASRLYADAAEAVGNAHGPSRTPFFFAAGETDGNLEDEQETAETLERDLSSAAVNYYAVLNVGKTHGRVADALPVPSRVLHPRSWTSRACCRSAFQATEDEIKESYKRLCRTFHPDKHVDPDDKKAAERKFQIIQRAYEGAQGERPVDIWGASFFPAQAAVDIIVALQSSLTPQEEPRTTCTARRV</sequence>
<dbReference type="InterPro" id="IPR001623">
    <property type="entry name" value="DnaJ_domain"/>
</dbReference>
<keyword evidence="5" id="KW-1185">Reference proteome</keyword>
<dbReference type="GO" id="GO:0005739">
    <property type="term" value="C:mitochondrion"/>
    <property type="evidence" value="ECO:0007669"/>
    <property type="project" value="GOC"/>
</dbReference>
<dbReference type="Gene3D" id="1.10.287.110">
    <property type="entry name" value="DnaJ domain"/>
    <property type="match status" value="1"/>
</dbReference>
<dbReference type="PANTHER" id="PTHR44157">
    <property type="entry name" value="DNAJ HOMOLOG SUBFAMILY C MEMBER 11"/>
    <property type="match status" value="1"/>
</dbReference>
<dbReference type="InterPro" id="IPR036869">
    <property type="entry name" value="J_dom_sf"/>
</dbReference>
<name>A0A8H8A1B8_9FUNG</name>
<comment type="caution">
    <text evidence="4">The sequence shown here is derived from an EMBL/GenBank/DDBJ whole genome shotgun (WGS) entry which is preliminary data.</text>
</comment>
<dbReference type="Pfam" id="PF00226">
    <property type="entry name" value="DnaJ"/>
    <property type="match status" value="1"/>
</dbReference>
<proteinExistence type="predicted"/>
<evidence type="ECO:0000259" key="3">
    <source>
        <dbReference type="PROSITE" id="PS50076"/>
    </source>
</evidence>
<feature type="region of interest" description="Disordered" evidence="2">
    <location>
        <begin position="1"/>
        <end position="20"/>
    </location>
</feature>
<keyword evidence="1" id="KW-0175">Coiled coil</keyword>
<dbReference type="GO" id="GO:0042407">
    <property type="term" value="P:cristae formation"/>
    <property type="evidence" value="ECO:0007669"/>
    <property type="project" value="TreeGrafter"/>
</dbReference>
<dbReference type="OrthoDB" id="10250354at2759"/>
<dbReference type="InterPro" id="IPR052243">
    <property type="entry name" value="Mito_inner_membrane_organizer"/>
</dbReference>
<feature type="region of interest" description="Disordered" evidence="2">
    <location>
        <begin position="27"/>
        <end position="67"/>
    </location>
</feature>
<protein>
    <recommendedName>
        <fullName evidence="3">J domain-containing protein</fullName>
    </recommendedName>
</protein>
<evidence type="ECO:0000256" key="2">
    <source>
        <dbReference type="SAM" id="MobiDB-lite"/>
    </source>
</evidence>
<feature type="compositionally biased region" description="Basic residues" evidence="2">
    <location>
        <begin position="1"/>
        <end position="11"/>
    </location>
</feature>
<dbReference type="Proteomes" id="UP000673691">
    <property type="component" value="Unassembled WGS sequence"/>
</dbReference>
<gene>
    <name evidence="4" type="ORF">BJ554DRAFT_1093</name>
</gene>
<dbReference type="EMBL" id="JAEFCI010000994">
    <property type="protein sequence ID" value="KAG5463197.1"/>
    <property type="molecule type" value="Genomic_DNA"/>
</dbReference>
<feature type="coiled-coil region" evidence="1">
    <location>
        <begin position="103"/>
        <end position="130"/>
    </location>
</feature>
<feature type="non-terminal residue" evidence="4">
    <location>
        <position position="1"/>
    </location>
</feature>
<evidence type="ECO:0000313" key="5">
    <source>
        <dbReference type="Proteomes" id="UP000673691"/>
    </source>
</evidence>
<dbReference type="SUPFAM" id="SSF46565">
    <property type="entry name" value="Chaperone J-domain"/>
    <property type="match status" value="1"/>
</dbReference>
<dbReference type="PRINTS" id="PR00625">
    <property type="entry name" value="JDOMAIN"/>
</dbReference>
<evidence type="ECO:0000313" key="4">
    <source>
        <dbReference type="EMBL" id="KAG5463197.1"/>
    </source>
</evidence>
<evidence type="ECO:0000256" key="1">
    <source>
        <dbReference type="SAM" id="Coils"/>
    </source>
</evidence>
<dbReference type="PANTHER" id="PTHR44157:SF1">
    <property type="entry name" value="DNAJ HOMOLOG SUBFAMILY C MEMBER 11"/>
    <property type="match status" value="1"/>
</dbReference>
<organism evidence="4 5">
    <name type="scientific">Olpidium bornovanus</name>
    <dbReference type="NCBI Taxonomy" id="278681"/>
    <lineage>
        <taxon>Eukaryota</taxon>
        <taxon>Fungi</taxon>
        <taxon>Fungi incertae sedis</taxon>
        <taxon>Olpidiomycota</taxon>
        <taxon>Olpidiomycotina</taxon>
        <taxon>Olpidiomycetes</taxon>
        <taxon>Olpidiales</taxon>
        <taxon>Olpidiaceae</taxon>
        <taxon>Olpidium</taxon>
    </lineage>
</organism>
<dbReference type="AlphaFoldDB" id="A0A8H8A1B8"/>
<dbReference type="CDD" id="cd06257">
    <property type="entry name" value="DnaJ"/>
    <property type="match status" value="1"/>
</dbReference>
<feature type="domain" description="J" evidence="3">
    <location>
        <begin position="130"/>
        <end position="221"/>
    </location>
</feature>
<reference evidence="4 5" key="1">
    <citation type="journal article" name="Sci. Rep.">
        <title>Genome-scale phylogenetic analyses confirm Olpidium as the closest living zoosporic fungus to the non-flagellated, terrestrial fungi.</title>
        <authorList>
            <person name="Chang Y."/>
            <person name="Rochon D."/>
            <person name="Sekimoto S."/>
            <person name="Wang Y."/>
            <person name="Chovatia M."/>
            <person name="Sandor L."/>
            <person name="Salamov A."/>
            <person name="Grigoriev I.V."/>
            <person name="Stajich J.E."/>
            <person name="Spatafora J.W."/>
        </authorList>
    </citation>
    <scope>NUCLEOTIDE SEQUENCE [LARGE SCALE GENOMIC DNA]</scope>
    <source>
        <strain evidence="4">S191</strain>
    </source>
</reference>
<dbReference type="PROSITE" id="PS50076">
    <property type="entry name" value="DNAJ_2"/>
    <property type="match status" value="1"/>
</dbReference>
<dbReference type="SMART" id="SM00271">
    <property type="entry name" value="DnaJ"/>
    <property type="match status" value="1"/>
</dbReference>